<dbReference type="EMBL" id="JBHSHC010000130">
    <property type="protein sequence ID" value="MFC4769428.1"/>
    <property type="molecule type" value="Genomic_DNA"/>
</dbReference>
<feature type="domain" description="PAS" evidence="11">
    <location>
        <begin position="89"/>
        <end position="159"/>
    </location>
</feature>
<evidence type="ECO:0000256" key="9">
    <source>
        <dbReference type="SAM" id="Phobius"/>
    </source>
</evidence>
<dbReference type="SMART" id="SM00091">
    <property type="entry name" value="PAS"/>
    <property type="match status" value="3"/>
</dbReference>
<dbReference type="SMART" id="SM00388">
    <property type="entry name" value="HisKA"/>
    <property type="match status" value="1"/>
</dbReference>
<feature type="domain" description="PAS" evidence="11">
    <location>
        <begin position="338"/>
        <end position="393"/>
    </location>
</feature>
<dbReference type="InterPro" id="IPR005467">
    <property type="entry name" value="His_kinase_dom"/>
</dbReference>
<evidence type="ECO:0000256" key="5">
    <source>
        <dbReference type="ARBA" id="ARBA00022741"/>
    </source>
</evidence>
<evidence type="ECO:0000256" key="3">
    <source>
        <dbReference type="ARBA" id="ARBA00022553"/>
    </source>
</evidence>
<dbReference type="PRINTS" id="PR00344">
    <property type="entry name" value="BCTRLSENSOR"/>
</dbReference>
<feature type="domain" description="PAC" evidence="12">
    <location>
        <begin position="161"/>
        <end position="212"/>
    </location>
</feature>
<dbReference type="SUPFAM" id="SSF47384">
    <property type="entry name" value="Homodimeric domain of signal transducing histidine kinase"/>
    <property type="match status" value="1"/>
</dbReference>
<feature type="transmembrane region" description="Helical" evidence="9">
    <location>
        <begin position="54"/>
        <end position="72"/>
    </location>
</feature>
<dbReference type="InterPro" id="IPR013656">
    <property type="entry name" value="PAS_4"/>
</dbReference>
<name>A0ABV9Q697_9BACL</name>
<dbReference type="Pfam" id="PF08447">
    <property type="entry name" value="PAS_3"/>
    <property type="match status" value="1"/>
</dbReference>
<reference evidence="14" key="1">
    <citation type="journal article" date="2019" name="Int. J. Syst. Evol. Microbiol.">
        <title>The Global Catalogue of Microorganisms (GCM) 10K type strain sequencing project: providing services to taxonomists for standard genome sequencing and annotation.</title>
        <authorList>
            <consortium name="The Broad Institute Genomics Platform"/>
            <consortium name="The Broad Institute Genome Sequencing Center for Infectious Disease"/>
            <person name="Wu L."/>
            <person name="Ma J."/>
        </authorList>
    </citation>
    <scope>NUCLEOTIDE SEQUENCE [LARGE SCALE GENOMIC DNA]</scope>
    <source>
        <strain evidence="14">WYCCWR 12678</strain>
    </source>
</reference>
<dbReference type="PANTHER" id="PTHR43065:SF34">
    <property type="entry name" value="SPORULATION KINASE A"/>
    <property type="match status" value="1"/>
</dbReference>
<dbReference type="CDD" id="cd00075">
    <property type="entry name" value="HATPase"/>
    <property type="match status" value="1"/>
</dbReference>
<dbReference type="Pfam" id="PF08448">
    <property type="entry name" value="PAS_4"/>
    <property type="match status" value="1"/>
</dbReference>
<dbReference type="InterPro" id="IPR036097">
    <property type="entry name" value="HisK_dim/P_sf"/>
</dbReference>
<dbReference type="Gene3D" id="3.30.450.20">
    <property type="entry name" value="PAS domain"/>
    <property type="match status" value="3"/>
</dbReference>
<keyword evidence="4" id="KW-0808">Transferase</keyword>
<keyword evidence="14" id="KW-1185">Reference proteome</keyword>
<dbReference type="InterPro" id="IPR013655">
    <property type="entry name" value="PAS_fold_3"/>
</dbReference>
<dbReference type="CDD" id="cd00082">
    <property type="entry name" value="HisKA"/>
    <property type="match status" value="1"/>
</dbReference>
<dbReference type="InterPro" id="IPR000014">
    <property type="entry name" value="PAS"/>
</dbReference>
<keyword evidence="3" id="KW-0597">Phosphoprotein</keyword>
<evidence type="ECO:0000259" key="11">
    <source>
        <dbReference type="PROSITE" id="PS50112"/>
    </source>
</evidence>
<keyword evidence="7" id="KW-0067">ATP-binding</keyword>
<dbReference type="PROSITE" id="PS50113">
    <property type="entry name" value="PAC"/>
    <property type="match status" value="3"/>
</dbReference>
<comment type="catalytic activity">
    <reaction evidence="1">
        <text>ATP + protein L-histidine = ADP + protein N-phospho-L-histidine.</text>
        <dbReference type="EC" id="2.7.13.3"/>
    </reaction>
</comment>
<dbReference type="InterPro" id="IPR004358">
    <property type="entry name" value="Sig_transdc_His_kin-like_C"/>
</dbReference>
<dbReference type="InterPro" id="IPR036890">
    <property type="entry name" value="HATPase_C_sf"/>
</dbReference>
<accession>A0ABV9Q697</accession>
<dbReference type="Gene3D" id="3.30.565.10">
    <property type="entry name" value="Histidine kinase-like ATPase, C-terminal domain"/>
    <property type="match status" value="1"/>
</dbReference>
<evidence type="ECO:0000313" key="14">
    <source>
        <dbReference type="Proteomes" id="UP001596002"/>
    </source>
</evidence>
<feature type="domain" description="PAC" evidence="12">
    <location>
        <begin position="411"/>
        <end position="463"/>
    </location>
</feature>
<sequence length="681" mass="77169">MTHRLTSLKLTRRKRIMIYLVLCYVLALGLWIPVTDHILKLYVSDIELLTHLQTAKGLFTVLLTAIMLYGILYRNLFKMELYEKQLEESAECYKSLVEHNPDAIFSFDLSGNILTANPVCEKITGYRIAELIGLNCMQLVTDEGREQVREHFARSVKGEPQLYETKIIHKTGHLIDVRVKTAPILLHDQVVGFYGIMTDITKQKQAEEELRATKETLESFVNNTSDGIIILDLQYNVLQVNNAWQNMLGWTAEEVIGRKLPSVPEEYIPVVEKLHQEVLAGGRITGFECRALHKDGQPINISVTISPIRDANGDVIAFAGIVRDITEKKRVEEALRESEAKYRLIAENMTDMIGVTDPQGIFQYASPSIRTVLGFTPEEYVGKRRIDCIHPDDLIGCQQALARTEAEKIPVGLEFRHKHKDGHWVTIEAYFIPVTNENGELQSIIFVGRDRSELKKAEELLQKSDKLSLVGQMAAGVAHEIRNPLTALRGFVQLLQSQTQTADHQQYFQVMLTELDRINFIVNEFLYLAKPQAVNFQRKDLNMMLLDVISLLDGQAILNNVQIKTDFSSDIPYITCEENQLKQVFVNILKNAIEAMPTGGNIEIQVKLQDRNQVSIRFIDQGMGIPPERIPKLGEPFYTTKEKGTGLGLMVSYKIIQEHRGNITIDSEVDKGTVVEITLPV</sequence>
<keyword evidence="9" id="KW-1133">Transmembrane helix</keyword>
<feature type="domain" description="PAS" evidence="11">
    <location>
        <begin position="213"/>
        <end position="282"/>
    </location>
</feature>
<evidence type="ECO:0000256" key="6">
    <source>
        <dbReference type="ARBA" id="ARBA00022777"/>
    </source>
</evidence>
<feature type="domain" description="PAC" evidence="12">
    <location>
        <begin position="285"/>
        <end position="337"/>
    </location>
</feature>
<protein>
    <recommendedName>
        <fullName evidence="2">histidine kinase</fullName>
        <ecNumber evidence="2">2.7.13.3</ecNumber>
    </recommendedName>
</protein>
<dbReference type="InterPro" id="IPR003661">
    <property type="entry name" value="HisK_dim/P_dom"/>
</dbReference>
<organism evidence="13 14">
    <name type="scientific">Effusibacillus consociatus</name>
    <dbReference type="NCBI Taxonomy" id="1117041"/>
    <lineage>
        <taxon>Bacteria</taxon>
        <taxon>Bacillati</taxon>
        <taxon>Bacillota</taxon>
        <taxon>Bacilli</taxon>
        <taxon>Bacillales</taxon>
        <taxon>Alicyclobacillaceae</taxon>
        <taxon>Effusibacillus</taxon>
    </lineage>
</organism>
<dbReference type="RefSeq" id="WP_380027935.1">
    <property type="nucleotide sequence ID" value="NZ_JBHSHC010000130.1"/>
</dbReference>
<evidence type="ECO:0000256" key="7">
    <source>
        <dbReference type="ARBA" id="ARBA00022840"/>
    </source>
</evidence>
<dbReference type="NCBIfam" id="TIGR00229">
    <property type="entry name" value="sensory_box"/>
    <property type="match status" value="3"/>
</dbReference>
<keyword evidence="9" id="KW-0812">Transmembrane</keyword>
<evidence type="ECO:0000256" key="8">
    <source>
        <dbReference type="ARBA" id="ARBA00023012"/>
    </source>
</evidence>
<evidence type="ECO:0000256" key="2">
    <source>
        <dbReference type="ARBA" id="ARBA00012438"/>
    </source>
</evidence>
<dbReference type="SMART" id="SM00086">
    <property type="entry name" value="PAC"/>
    <property type="match status" value="3"/>
</dbReference>
<dbReference type="PROSITE" id="PS50112">
    <property type="entry name" value="PAS"/>
    <property type="match status" value="3"/>
</dbReference>
<dbReference type="Proteomes" id="UP001596002">
    <property type="component" value="Unassembled WGS sequence"/>
</dbReference>
<dbReference type="PANTHER" id="PTHR43065">
    <property type="entry name" value="SENSOR HISTIDINE KINASE"/>
    <property type="match status" value="1"/>
</dbReference>
<evidence type="ECO:0000313" key="13">
    <source>
        <dbReference type="EMBL" id="MFC4769428.1"/>
    </source>
</evidence>
<dbReference type="Pfam" id="PF00512">
    <property type="entry name" value="HisKA"/>
    <property type="match status" value="1"/>
</dbReference>
<dbReference type="Pfam" id="PF13426">
    <property type="entry name" value="PAS_9"/>
    <property type="match status" value="1"/>
</dbReference>
<comment type="caution">
    <text evidence="13">The sequence shown here is derived from an EMBL/GenBank/DDBJ whole genome shotgun (WGS) entry which is preliminary data.</text>
</comment>
<dbReference type="Pfam" id="PF02518">
    <property type="entry name" value="HATPase_c"/>
    <property type="match status" value="1"/>
</dbReference>
<dbReference type="PROSITE" id="PS50109">
    <property type="entry name" value="HIS_KIN"/>
    <property type="match status" value="1"/>
</dbReference>
<proteinExistence type="predicted"/>
<gene>
    <name evidence="13" type="ORF">ACFO8Q_19030</name>
</gene>
<evidence type="ECO:0000256" key="1">
    <source>
        <dbReference type="ARBA" id="ARBA00000085"/>
    </source>
</evidence>
<dbReference type="SUPFAM" id="SSF55874">
    <property type="entry name" value="ATPase domain of HSP90 chaperone/DNA topoisomerase II/histidine kinase"/>
    <property type="match status" value="1"/>
</dbReference>
<evidence type="ECO:0000259" key="12">
    <source>
        <dbReference type="PROSITE" id="PS50113"/>
    </source>
</evidence>
<dbReference type="EC" id="2.7.13.3" evidence="2"/>
<dbReference type="InterPro" id="IPR001610">
    <property type="entry name" value="PAC"/>
</dbReference>
<dbReference type="Gene3D" id="1.10.287.130">
    <property type="match status" value="1"/>
</dbReference>
<keyword evidence="5" id="KW-0547">Nucleotide-binding</keyword>
<dbReference type="SUPFAM" id="SSF55785">
    <property type="entry name" value="PYP-like sensor domain (PAS domain)"/>
    <property type="match status" value="3"/>
</dbReference>
<dbReference type="InterPro" id="IPR035965">
    <property type="entry name" value="PAS-like_dom_sf"/>
</dbReference>
<keyword evidence="8" id="KW-0902">Two-component regulatory system</keyword>
<keyword evidence="6" id="KW-0418">Kinase</keyword>
<dbReference type="CDD" id="cd00130">
    <property type="entry name" value="PAS"/>
    <property type="match status" value="3"/>
</dbReference>
<evidence type="ECO:0000259" key="10">
    <source>
        <dbReference type="PROSITE" id="PS50109"/>
    </source>
</evidence>
<evidence type="ECO:0000256" key="4">
    <source>
        <dbReference type="ARBA" id="ARBA00022679"/>
    </source>
</evidence>
<feature type="transmembrane region" description="Helical" evidence="9">
    <location>
        <begin position="16"/>
        <end position="34"/>
    </location>
</feature>
<feature type="domain" description="Histidine kinase" evidence="10">
    <location>
        <begin position="476"/>
        <end position="681"/>
    </location>
</feature>
<dbReference type="InterPro" id="IPR003594">
    <property type="entry name" value="HATPase_dom"/>
</dbReference>
<keyword evidence="9" id="KW-0472">Membrane</keyword>
<dbReference type="InterPro" id="IPR000700">
    <property type="entry name" value="PAS-assoc_C"/>
</dbReference>
<dbReference type="SMART" id="SM00387">
    <property type="entry name" value="HATPase_c"/>
    <property type="match status" value="1"/>
</dbReference>